<dbReference type="InterPro" id="IPR044094">
    <property type="entry name" value="AtsA-like_MBL-fold"/>
</dbReference>
<dbReference type="CDD" id="cd07719">
    <property type="entry name" value="arylsulfatase_AtsA-like_MBL-fold"/>
    <property type="match status" value="1"/>
</dbReference>
<sequence length="253" mass="27809">MVSMKIQFLGSGVAIPRPGRVQSGIAVEIENGGLLLFDCGAGVLQRLFESGRDPRDVDAIILTHLHLDHVADVLPLLKSRWLCEKSDCVIYGPQGTRDWLDGLIGLYPYLQGRFDLSVTELKPGRQIALDGSDCRLSCAAGVHSVPSLGYRLEDGGKIMVYAGDTEPCDSLMELAQGADVLIHECSFPPGFDVDCHTTPDMLGPYLEKLDAGKLYLTHLYPQMQGHEQESLEYLRSRFKGEVHIASDLLEIDP</sequence>
<dbReference type="GO" id="GO:0042781">
    <property type="term" value="F:3'-tRNA processing endoribonuclease activity"/>
    <property type="evidence" value="ECO:0007669"/>
    <property type="project" value="TreeGrafter"/>
</dbReference>
<dbReference type="Pfam" id="PF12706">
    <property type="entry name" value="Lactamase_B_2"/>
    <property type="match status" value="1"/>
</dbReference>
<organism evidence="4 5">
    <name type="scientific">Methanohalophilus portucalensis FDF-1</name>
    <dbReference type="NCBI Taxonomy" id="523843"/>
    <lineage>
        <taxon>Archaea</taxon>
        <taxon>Methanobacteriati</taxon>
        <taxon>Methanobacteriota</taxon>
        <taxon>Stenosarchaea group</taxon>
        <taxon>Methanomicrobia</taxon>
        <taxon>Methanosarcinales</taxon>
        <taxon>Methanosarcinaceae</taxon>
        <taxon>Methanohalophilus</taxon>
    </lineage>
</organism>
<dbReference type="OrthoDB" id="73420at2157"/>
<dbReference type="InterPro" id="IPR036866">
    <property type="entry name" value="RibonucZ/Hydroxyglut_hydro"/>
</dbReference>
<evidence type="ECO:0000313" key="5">
    <source>
        <dbReference type="Proteomes" id="UP000193969"/>
    </source>
</evidence>
<dbReference type="PANTHER" id="PTHR46018:SF3">
    <property type="entry name" value="ARYLSULFATASE"/>
    <property type="match status" value="1"/>
</dbReference>
<dbReference type="EMBL" id="FXBN01000004">
    <property type="protein sequence ID" value="SMH44092.1"/>
    <property type="molecule type" value="Genomic_DNA"/>
</dbReference>
<dbReference type="SMART" id="SM00849">
    <property type="entry name" value="Lactamase_B"/>
    <property type="match status" value="1"/>
</dbReference>
<proteinExistence type="predicted"/>
<protein>
    <submittedName>
        <fullName evidence="3">MBL fold metallo-hydrolase</fullName>
    </submittedName>
    <submittedName>
        <fullName evidence="4">Ribonuclease BN, tRNA processing enzyme</fullName>
    </submittedName>
</protein>
<evidence type="ECO:0000313" key="4">
    <source>
        <dbReference type="EMBL" id="SMH44092.1"/>
    </source>
</evidence>
<evidence type="ECO:0000313" key="6">
    <source>
        <dbReference type="Proteomes" id="UP000278252"/>
    </source>
</evidence>
<keyword evidence="1 3" id="KW-0378">Hydrolase</keyword>
<evidence type="ECO:0000259" key="2">
    <source>
        <dbReference type="SMART" id="SM00849"/>
    </source>
</evidence>
<dbReference type="Proteomes" id="UP000278252">
    <property type="component" value="Unassembled WGS sequence"/>
</dbReference>
<dbReference type="AlphaFoldDB" id="A0A1X7P0L4"/>
<name>A0A1X7P0L4_9EURY</name>
<accession>A0A1X7P0L4</accession>
<dbReference type="SUPFAM" id="SSF56281">
    <property type="entry name" value="Metallo-hydrolase/oxidoreductase"/>
    <property type="match status" value="1"/>
</dbReference>
<dbReference type="InterPro" id="IPR001279">
    <property type="entry name" value="Metallo-B-lactamas"/>
</dbReference>
<gene>
    <name evidence="3" type="ORF">EFE41_08610</name>
    <name evidence="4" type="ORF">SAMN06264941_2020</name>
</gene>
<feature type="domain" description="Metallo-beta-lactamase" evidence="2">
    <location>
        <begin position="23"/>
        <end position="218"/>
    </location>
</feature>
<reference evidence="4" key="1">
    <citation type="submission" date="2017-04" db="EMBL/GenBank/DDBJ databases">
        <authorList>
            <person name="Afonso C.L."/>
            <person name="Miller P.J."/>
            <person name="Scott M.A."/>
            <person name="Spackman E."/>
            <person name="Goraichik I."/>
            <person name="Dimitrov K.M."/>
            <person name="Suarez D.L."/>
            <person name="Swayne D.E."/>
        </authorList>
    </citation>
    <scope>NUCLEOTIDE SEQUENCE [LARGE SCALE GENOMIC DNA]</scope>
    <source>
        <strain evidence="4">FDF-1</strain>
    </source>
</reference>
<reference evidence="3 6" key="3">
    <citation type="submission" date="2018-10" db="EMBL/GenBank/DDBJ databases">
        <title>Cultivation of a novel Methanohalophilus strain from Kebrit Deep of the Red Sea and a genomic comparison of members of the genus Methanohalophilus.</title>
        <authorList>
            <person name="Guan Y."/>
            <person name="Ngugi D.K."/>
            <person name="Stingl U."/>
        </authorList>
    </citation>
    <scope>NUCLEOTIDE SEQUENCE [LARGE SCALE GENOMIC DNA]</scope>
    <source>
        <strain evidence="3 6">DSM 7471</strain>
    </source>
</reference>
<dbReference type="Gene3D" id="3.60.15.10">
    <property type="entry name" value="Ribonuclease Z/Hydroxyacylglutathione hydrolase-like"/>
    <property type="match status" value="1"/>
</dbReference>
<keyword evidence="5" id="KW-1185">Reference proteome</keyword>
<dbReference type="EMBL" id="RJJH01000013">
    <property type="protein sequence ID" value="RNI10099.1"/>
    <property type="molecule type" value="Genomic_DNA"/>
</dbReference>
<dbReference type="PANTHER" id="PTHR46018">
    <property type="entry name" value="ZINC PHOSPHODIESTERASE ELAC PROTEIN 1"/>
    <property type="match status" value="1"/>
</dbReference>
<evidence type="ECO:0000256" key="1">
    <source>
        <dbReference type="ARBA" id="ARBA00022801"/>
    </source>
</evidence>
<dbReference type="Proteomes" id="UP000193969">
    <property type="component" value="Unassembled WGS sequence"/>
</dbReference>
<reference evidence="5" key="2">
    <citation type="submission" date="2017-04" db="EMBL/GenBank/DDBJ databases">
        <authorList>
            <person name="Varghese N."/>
            <person name="Submissions S."/>
        </authorList>
    </citation>
    <scope>NUCLEOTIDE SEQUENCE [LARGE SCALE GENOMIC DNA]</scope>
    <source>
        <strain evidence="5">FDF-1</strain>
    </source>
</reference>
<evidence type="ECO:0000313" key="3">
    <source>
        <dbReference type="EMBL" id="RNI10099.1"/>
    </source>
</evidence>